<gene>
    <name evidence="1" type="ORF">HNR31_003095</name>
</gene>
<comment type="caution">
    <text evidence="1">The sequence shown here is derived from an EMBL/GenBank/DDBJ whole genome shotgun (WGS) entry which is preliminary data.</text>
</comment>
<dbReference type="EMBL" id="JACDUT010000011">
    <property type="protein sequence ID" value="MBA2876300.1"/>
    <property type="molecule type" value="Genomic_DNA"/>
</dbReference>
<keyword evidence="2" id="KW-1185">Reference proteome</keyword>
<sequence>MAQNGSGFGGCDHRGTAIRDREFLALSGSAATRQISGPDTAETFLRPTQRAETDLEAWKEAIALSSSVP</sequence>
<dbReference type="Proteomes" id="UP000523087">
    <property type="component" value="Unassembled WGS sequence"/>
</dbReference>
<accession>A0A7V9Z990</accession>
<proteinExistence type="predicted"/>
<evidence type="ECO:0000313" key="1">
    <source>
        <dbReference type="EMBL" id="MBA2876300.1"/>
    </source>
</evidence>
<protein>
    <submittedName>
        <fullName evidence="1">Uncharacterized protein</fullName>
    </submittedName>
</protein>
<name>A0A7V9Z990_9BACL</name>
<reference evidence="1 2" key="1">
    <citation type="submission" date="2020-07" db="EMBL/GenBank/DDBJ databases">
        <title>Genomic Encyclopedia of Type Strains, Phase IV (KMG-IV): sequencing the most valuable type-strain genomes for metagenomic binning, comparative biology and taxonomic classification.</title>
        <authorList>
            <person name="Goeker M."/>
        </authorList>
    </citation>
    <scope>NUCLEOTIDE SEQUENCE [LARGE SCALE GENOMIC DNA]</scope>
    <source>
        <strain evidence="1 2">DSM 15730</strain>
    </source>
</reference>
<organism evidence="1 2">
    <name type="scientific">Thermaerobacillus caldiproteolyticus</name>
    <dbReference type="NCBI Taxonomy" id="247480"/>
    <lineage>
        <taxon>Bacteria</taxon>
        <taxon>Bacillati</taxon>
        <taxon>Bacillota</taxon>
        <taxon>Bacilli</taxon>
        <taxon>Bacillales</taxon>
        <taxon>Anoxybacillaceae</taxon>
        <taxon>Thermaerobacillus</taxon>
    </lineage>
</organism>
<evidence type="ECO:0000313" key="2">
    <source>
        <dbReference type="Proteomes" id="UP000523087"/>
    </source>
</evidence>
<dbReference type="AlphaFoldDB" id="A0A7V9Z990"/>